<accession>A0A6L2J3A7</accession>
<organism evidence="1">
    <name type="scientific">Tanacetum cinerariifolium</name>
    <name type="common">Dalmatian daisy</name>
    <name type="synonym">Chrysanthemum cinerariifolium</name>
    <dbReference type="NCBI Taxonomy" id="118510"/>
    <lineage>
        <taxon>Eukaryota</taxon>
        <taxon>Viridiplantae</taxon>
        <taxon>Streptophyta</taxon>
        <taxon>Embryophyta</taxon>
        <taxon>Tracheophyta</taxon>
        <taxon>Spermatophyta</taxon>
        <taxon>Magnoliopsida</taxon>
        <taxon>eudicotyledons</taxon>
        <taxon>Gunneridae</taxon>
        <taxon>Pentapetalae</taxon>
        <taxon>asterids</taxon>
        <taxon>campanulids</taxon>
        <taxon>Asterales</taxon>
        <taxon>Asteraceae</taxon>
        <taxon>Asteroideae</taxon>
        <taxon>Anthemideae</taxon>
        <taxon>Anthemidinae</taxon>
        <taxon>Tanacetum</taxon>
    </lineage>
</organism>
<reference evidence="1" key="1">
    <citation type="journal article" date="2019" name="Sci. Rep.">
        <title>Draft genome of Tanacetum cinerariifolium, the natural source of mosquito coil.</title>
        <authorList>
            <person name="Yamashiro T."/>
            <person name="Shiraishi A."/>
            <person name="Satake H."/>
            <person name="Nakayama K."/>
        </authorList>
    </citation>
    <scope>NUCLEOTIDE SEQUENCE</scope>
</reference>
<dbReference type="EMBL" id="BKCJ010000207">
    <property type="protein sequence ID" value="GEU30977.1"/>
    <property type="molecule type" value="Genomic_DNA"/>
</dbReference>
<dbReference type="AlphaFoldDB" id="A0A6L2J3A7"/>
<evidence type="ECO:0000313" key="1">
    <source>
        <dbReference type="EMBL" id="GEU30977.1"/>
    </source>
</evidence>
<gene>
    <name evidence="1" type="ORF">Tci_002955</name>
</gene>
<sequence length="149" mass="17303">MENQEQAPPQQEMAENPVPFTYPKQVGFNLEDVIRNTNNEVALLYPEHSNKEIFLCVSDFISKCCIRKAFTRSPSQYKKYLSEFWYSTKSLDNSKVSFLIPTVGNYKVLGLNTFRKAIRAHYLSHSSDYVDSPSIDIVRPWFLTIMYGE</sequence>
<name>A0A6L2J3A7_TANCI</name>
<proteinExistence type="predicted"/>
<comment type="caution">
    <text evidence="1">The sequence shown here is derived from an EMBL/GenBank/DDBJ whole genome shotgun (WGS) entry which is preliminary data.</text>
</comment>
<protein>
    <submittedName>
        <fullName evidence="1">Uncharacterized protein</fullName>
    </submittedName>
</protein>